<feature type="region of interest" description="Disordered" evidence="4">
    <location>
        <begin position="499"/>
        <end position="522"/>
    </location>
</feature>
<feature type="region of interest" description="Disordered" evidence="4">
    <location>
        <begin position="134"/>
        <end position="154"/>
    </location>
</feature>
<dbReference type="GO" id="GO:0031177">
    <property type="term" value="F:phosphopantetheine binding"/>
    <property type="evidence" value="ECO:0007669"/>
    <property type="project" value="TreeGrafter"/>
</dbReference>
<keyword evidence="7" id="KW-1185">Reference proteome</keyword>
<dbReference type="Pfam" id="PF00550">
    <property type="entry name" value="PP-binding"/>
    <property type="match status" value="1"/>
</dbReference>
<evidence type="ECO:0000259" key="5">
    <source>
        <dbReference type="PROSITE" id="PS50075"/>
    </source>
</evidence>
<comment type="cofactor">
    <cofactor evidence="1">
        <name>pantetheine 4'-phosphate</name>
        <dbReference type="ChEBI" id="CHEBI:47942"/>
    </cofactor>
</comment>
<dbReference type="Gene3D" id="2.30.38.10">
    <property type="entry name" value="Luciferase, Domain 3"/>
    <property type="match status" value="1"/>
</dbReference>
<dbReference type="EMBL" id="QURH01000964">
    <property type="protein sequence ID" value="RFU37483.1"/>
    <property type="molecule type" value="Genomic_DNA"/>
</dbReference>
<name>A0A372JBV4_9ACTN</name>
<keyword evidence="2" id="KW-0596">Phosphopantetheine</keyword>
<dbReference type="NCBIfam" id="TIGR01733">
    <property type="entry name" value="AA-adenyl-dom"/>
    <property type="match status" value="1"/>
</dbReference>
<evidence type="ECO:0000256" key="4">
    <source>
        <dbReference type="SAM" id="MobiDB-lite"/>
    </source>
</evidence>
<dbReference type="InterPro" id="IPR036736">
    <property type="entry name" value="ACP-like_sf"/>
</dbReference>
<dbReference type="PROSITE" id="PS00455">
    <property type="entry name" value="AMP_BINDING"/>
    <property type="match status" value="1"/>
</dbReference>
<comment type="caution">
    <text evidence="6">The sequence shown here is derived from an EMBL/GenBank/DDBJ whole genome shotgun (WGS) entry which is preliminary data.</text>
</comment>
<dbReference type="CDD" id="cd05930">
    <property type="entry name" value="A_NRPS"/>
    <property type="match status" value="1"/>
</dbReference>
<feature type="compositionally biased region" description="Acidic residues" evidence="4">
    <location>
        <begin position="134"/>
        <end position="144"/>
    </location>
</feature>
<dbReference type="PROSITE" id="PS50075">
    <property type="entry name" value="CARRIER"/>
    <property type="match status" value="1"/>
</dbReference>
<dbReference type="PANTHER" id="PTHR45527">
    <property type="entry name" value="NONRIBOSOMAL PEPTIDE SYNTHETASE"/>
    <property type="match status" value="1"/>
</dbReference>
<organism evidence="6 7">
    <name type="scientific">Actinomadura logoneensis</name>
    <dbReference type="NCBI Taxonomy" id="2293572"/>
    <lineage>
        <taxon>Bacteria</taxon>
        <taxon>Bacillati</taxon>
        <taxon>Actinomycetota</taxon>
        <taxon>Actinomycetes</taxon>
        <taxon>Streptosporangiales</taxon>
        <taxon>Thermomonosporaceae</taxon>
        <taxon>Actinomadura</taxon>
    </lineage>
</organism>
<dbReference type="PROSITE" id="PS00012">
    <property type="entry name" value="PHOSPHOPANTETHEINE"/>
    <property type="match status" value="1"/>
</dbReference>
<keyword evidence="3" id="KW-0597">Phosphoprotein</keyword>
<dbReference type="OrthoDB" id="2472181at2"/>
<dbReference type="Proteomes" id="UP000261811">
    <property type="component" value="Unassembled WGS sequence"/>
</dbReference>
<dbReference type="InterPro" id="IPR045851">
    <property type="entry name" value="AMP-bd_C_sf"/>
</dbReference>
<dbReference type="PANTHER" id="PTHR45527:SF1">
    <property type="entry name" value="FATTY ACID SYNTHASE"/>
    <property type="match status" value="1"/>
</dbReference>
<dbReference type="GO" id="GO:0005737">
    <property type="term" value="C:cytoplasm"/>
    <property type="evidence" value="ECO:0007669"/>
    <property type="project" value="TreeGrafter"/>
</dbReference>
<feature type="compositionally biased region" description="Basic and acidic residues" evidence="4">
    <location>
        <begin position="500"/>
        <end position="512"/>
    </location>
</feature>
<proteinExistence type="predicted"/>
<dbReference type="Gene3D" id="3.30.300.30">
    <property type="match status" value="1"/>
</dbReference>
<dbReference type="AlphaFoldDB" id="A0A372JBV4"/>
<dbReference type="Gene3D" id="3.40.50.980">
    <property type="match status" value="2"/>
</dbReference>
<evidence type="ECO:0000256" key="1">
    <source>
        <dbReference type="ARBA" id="ARBA00001957"/>
    </source>
</evidence>
<dbReference type="Gene3D" id="1.10.1200.10">
    <property type="entry name" value="ACP-like"/>
    <property type="match status" value="1"/>
</dbReference>
<feature type="non-terminal residue" evidence="6">
    <location>
        <position position="1"/>
    </location>
</feature>
<evidence type="ECO:0000313" key="7">
    <source>
        <dbReference type="Proteomes" id="UP000261811"/>
    </source>
</evidence>
<evidence type="ECO:0000256" key="2">
    <source>
        <dbReference type="ARBA" id="ARBA00022450"/>
    </source>
</evidence>
<dbReference type="InterPro" id="IPR009081">
    <property type="entry name" value="PP-bd_ACP"/>
</dbReference>
<dbReference type="GO" id="GO:0044550">
    <property type="term" value="P:secondary metabolite biosynthetic process"/>
    <property type="evidence" value="ECO:0007669"/>
    <property type="project" value="TreeGrafter"/>
</dbReference>
<reference evidence="6 7" key="1">
    <citation type="submission" date="2018-08" db="EMBL/GenBank/DDBJ databases">
        <title>Actinomadura jelena sp. nov., a novel Actinomycete isolated from soil in Chad.</title>
        <authorList>
            <person name="Shi L."/>
        </authorList>
    </citation>
    <scope>NUCLEOTIDE SEQUENCE [LARGE SCALE GENOMIC DNA]</scope>
    <source>
        <strain evidence="6 7">NEAU-G17</strain>
    </source>
</reference>
<dbReference type="Pfam" id="PF00501">
    <property type="entry name" value="AMP-binding"/>
    <property type="match status" value="1"/>
</dbReference>
<dbReference type="InterPro" id="IPR025110">
    <property type="entry name" value="AMP-bd_C"/>
</dbReference>
<dbReference type="InterPro" id="IPR006162">
    <property type="entry name" value="Ppantetheine_attach_site"/>
</dbReference>
<evidence type="ECO:0000256" key="3">
    <source>
        <dbReference type="ARBA" id="ARBA00022553"/>
    </source>
</evidence>
<gene>
    <name evidence="6" type="ORF">DZF91_32680</name>
</gene>
<dbReference type="SUPFAM" id="SSF47336">
    <property type="entry name" value="ACP-like"/>
    <property type="match status" value="1"/>
</dbReference>
<dbReference type="Pfam" id="PF13193">
    <property type="entry name" value="AMP-binding_C"/>
    <property type="match status" value="1"/>
</dbReference>
<feature type="domain" description="Carrier" evidence="5">
    <location>
        <begin position="525"/>
        <end position="599"/>
    </location>
</feature>
<dbReference type="GO" id="GO:0043041">
    <property type="term" value="P:amino acid activation for nonribosomal peptide biosynthetic process"/>
    <property type="evidence" value="ECO:0007669"/>
    <property type="project" value="TreeGrafter"/>
</dbReference>
<dbReference type="InterPro" id="IPR000873">
    <property type="entry name" value="AMP-dep_synth/lig_dom"/>
</dbReference>
<dbReference type="RefSeq" id="WP_117360911.1">
    <property type="nucleotide sequence ID" value="NZ_QURH01000964.1"/>
</dbReference>
<dbReference type="FunFam" id="1.10.1200.10:FF:000005">
    <property type="entry name" value="Nonribosomal peptide synthetase 1"/>
    <property type="match status" value="1"/>
</dbReference>
<accession>A0A372JBV4</accession>
<dbReference type="SUPFAM" id="SSF56801">
    <property type="entry name" value="Acetyl-CoA synthetase-like"/>
    <property type="match status" value="1"/>
</dbReference>
<sequence length="607" mass="64190">AASRPATPLLDRIVRWARESPERPAVRSGGAAVGYGELLRSAERVAGRLRRAGVGRDVLVPLWMDASPELVAAALGVLLAGGAYVGMDVDDPADRAKVILSDCAPPVVLTTRALAASAPPGDWETLAVEEVLEDGTGDAGDGDADAGAGDPPDVRPGDLCYVTFTSGSTGIPKGVLVEHGGVDNLVAWYVEEFAVAPGDRMPQLAKPSFDGWALEVWPCLGGGGTLCLTGGRLPDSPQDLVDWLVREDVAVGFFTTALAVQLLEARWPETGGTFRTMLLGGEKLHAPPRARPPFALFHVYGPTETTMLATCGAIRADAPPDASPPIGRPLPGLRGHVLDEHRRPVPDGEPGELHIEGLGVARGYLNRPALTGERFHRAPESGARMYATGDLVRRLPDGDIEFLGRADEQIKLRGFRIEPGEIEVAMLAVPGVGRAAAVVHEPPGSTGPDARRLVGYWTAARGASAPTAEALRARLSERLPRYMVPVAFVRLDEMPLTPHGKTDRRALAERGLEQPAGGEAGRDMEYRSAAEKLLAEVWSKVLGVPEVGREDSFFDLGGDSLLAMRAAAEARRRGLYLVAEDLFETDILCELAEAVGAGGAPAARTGA</sequence>
<evidence type="ECO:0000313" key="6">
    <source>
        <dbReference type="EMBL" id="RFU37483.1"/>
    </source>
</evidence>
<protein>
    <submittedName>
        <fullName evidence="6">Amino acid adenylation domain-containing protein</fullName>
    </submittedName>
</protein>
<dbReference type="InterPro" id="IPR020845">
    <property type="entry name" value="AMP-binding_CS"/>
</dbReference>
<dbReference type="InterPro" id="IPR010071">
    <property type="entry name" value="AA_adenyl_dom"/>
</dbReference>